<dbReference type="InterPro" id="IPR034016">
    <property type="entry name" value="M1_APN-typ"/>
</dbReference>
<dbReference type="Gene3D" id="1.25.50.20">
    <property type="match status" value="1"/>
</dbReference>
<dbReference type="InterPro" id="IPR027268">
    <property type="entry name" value="Peptidase_M4/M1_CTD_sf"/>
</dbReference>
<feature type="domain" description="Peptidase M1 membrane alanine aminopeptidase" evidence="11">
    <location>
        <begin position="442"/>
        <end position="534"/>
    </location>
</feature>
<sequence>MPSSMAPLWRPSRSNLSSFQQSASSLSGGNCTTATVILKSSNNTLSSQKAAHPYRAPHKAEQPYYRRHWPAPFSKSSSSLVFVIWLTVLPITIFLASLLFVLSSKDLPTNATHKTSHLIHGPAKTRAKPDGKVERLSRGLFPLVYSLHLQVFLPFHEGIDFGLKNFSAEGHLRLLFHCSKPNMRVLKLHMRNITVHTETINIQTQTKNVILPQFESLNYTLLTNVLALSFRQAFEVDTNYTLYLDYTALVNAPEVGGLFRTGYKDKAGGRRVMLATQMQALEARRLLPCFDQPDFKAHFELEIKHPKGTNTVSNADLLESFDQGNWTSSRFKPTPKMSTYLLALAVSEFSYKQTVYKGKKIRVWIQPAMLQHVDYALSATVKILQFFENYFGIPYPMEKLDVFGLPELRVQAMENWGLIFCRQQFLLYAQENSTSRQDELFFEETIKALQFDQRPHAVQPLSHPVNTFSAVDQKFSFATYWKVSLSYLTYGRGTVGAQVFRTGLSNFLNKFTYGSARAEDLLIALNQAVARNDLHQRHRIWSNLTIKEFLDPVSSSLNEPLVNNTANNSLSKSIRSWIHQPGFPLIEFTRKDSSQQVVARQYPFTTLPPPTSAKTNHSSGKVTEQNKNQFRRWNLPLFMARTSKSPEIVWLSEENTTMNLEVGEILDPEVRGYYRLCYDPLSYEAIIQKMLSYHLTIPLASRFRLLEDAFTLAKTGHVPYRVAFGLSEYLVHETNNFPFNVFTKHMNELHFLLKNFIDATPLENFVVEMLKPLYHRIFAENVVVNDIIATQQEYAMVQLCHWNYSPCLQKAVDGFAKLKQSCKHSKLSDTNCNKIAPGLREGVYGTAIRMGTTQDFMFLSTSNISLVDYVFNRFTGQDNRDFVTNLLRSPIFYQIASYIPKKFKEIAKRLPDLQSVRLLSACVTKCVISDSDIVDVEVFIREHTKELQIHNQSVPIFVNRLRIDLGMKLQFVENIPT</sequence>
<dbReference type="GO" id="GO:0042277">
    <property type="term" value="F:peptide binding"/>
    <property type="evidence" value="ECO:0007669"/>
    <property type="project" value="TreeGrafter"/>
</dbReference>
<dbReference type="Pfam" id="PF11838">
    <property type="entry name" value="ERAP1_C"/>
    <property type="match status" value="1"/>
</dbReference>
<dbReference type="InterPro" id="IPR042097">
    <property type="entry name" value="Aminopeptidase_N-like_N_sf"/>
</dbReference>
<evidence type="ECO:0000256" key="1">
    <source>
        <dbReference type="ARBA" id="ARBA00010136"/>
    </source>
</evidence>
<dbReference type="GO" id="GO:0043171">
    <property type="term" value="P:peptide catabolic process"/>
    <property type="evidence" value="ECO:0007669"/>
    <property type="project" value="TreeGrafter"/>
</dbReference>
<keyword evidence="9" id="KW-0031">Aminopeptidase</keyword>
<keyword evidence="6 9" id="KW-0482">Metalloprotease</keyword>
<feature type="binding site" evidence="7">
    <location>
        <position position="444"/>
    </location>
    <ligand>
        <name>Zn(2+)</name>
        <dbReference type="ChEBI" id="CHEBI:29105"/>
        <note>catalytic</note>
    </ligand>
</feature>
<keyword evidence="9" id="KW-0472">Membrane</keyword>
<keyword evidence="9" id="KW-0812">Transmembrane</keyword>
<feature type="domain" description="ERAP1-like C-terminal" evidence="12">
    <location>
        <begin position="668"/>
        <end position="859"/>
    </location>
</feature>
<feature type="domain" description="Peptidase M1 membrane alanine aminopeptidase" evidence="11">
    <location>
        <begin position="375"/>
        <end position="439"/>
    </location>
</feature>
<dbReference type="InterPro" id="IPR045357">
    <property type="entry name" value="Aminopeptidase_N-like_N"/>
</dbReference>
<dbReference type="InterPro" id="IPR014782">
    <property type="entry name" value="Peptidase_M1_dom"/>
</dbReference>
<evidence type="ECO:0000259" key="12">
    <source>
        <dbReference type="Pfam" id="PF11838"/>
    </source>
</evidence>
<evidence type="ECO:0000256" key="3">
    <source>
        <dbReference type="ARBA" id="ARBA00022723"/>
    </source>
</evidence>
<dbReference type="GO" id="GO:0005737">
    <property type="term" value="C:cytoplasm"/>
    <property type="evidence" value="ECO:0007669"/>
    <property type="project" value="TreeGrafter"/>
</dbReference>
<dbReference type="WBParaSite" id="jg7624">
    <property type="protein sequence ID" value="jg7624"/>
    <property type="gene ID" value="jg7624"/>
</dbReference>
<feature type="site" description="Transition state stabilizer" evidence="8">
    <location>
        <position position="480"/>
    </location>
</feature>
<organism evidence="14 15">
    <name type="scientific">Ditylenchus dipsaci</name>
    <dbReference type="NCBI Taxonomy" id="166011"/>
    <lineage>
        <taxon>Eukaryota</taxon>
        <taxon>Metazoa</taxon>
        <taxon>Ecdysozoa</taxon>
        <taxon>Nematoda</taxon>
        <taxon>Chromadorea</taxon>
        <taxon>Rhabditida</taxon>
        <taxon>Tylenchina</taxon>
        <taxon>Tylenchomorpha</taxon>
        <taxon>Sphaerularioidea</taxon>
        <taxon>Anguinidae</taxon>
        <taxon>Anguininae</taxon>
        <taxon>Ditylenchus</taxon>
    </lineage>
</organism>
<evidence type="ECO:0000256" key="8">
    <source>
        <dbReference type="PIRSR" id="PIRSR634016-4"/>
    </source>
</evidence>
<dbReference type="SUPFAM" id="SSF55486">
    <property type="entry name" value="Metalloproteases ('zincins'), catalytic domain"/>
    <property type="match status" value="1"/>
</dbReference>
<evidence type="ECO:0000256" key="7">
    <source>
        <dbReference type="PIRSR" id="PIRSR634016-3"/>
    </source>
</evidence>
<dbReference type="GO" id="GO:0008270">
    <property type="term" value="F:zinc ion binding"/>
    <property type="evidence" value="ECO:0007669"/>
    <property type="project" value="UniProtKB-UniRule"/>
</dbReference>
<evidence type="ECO:0000256" key="9">
    <source>
        <dbReference type="RuleBase" id="RU364040"/>
    </source>
</evidence>
<dbReference type="EC" id="3.4.11.-" evidence="9"/>
<name>A0A915EPQ2_9BILA</name>
<comment type="similarity">
    <text evidence="1 9">Belongs to the peptidase M1 family.</text>
</comment>
<evidence type="ECO:0000256" key="10">
    <source>
        <dbReference type="SAM" id="MobiDB-lite"/>
    </source>
</evidence>
<evidence type="ECO:0000256" key="5">
    <source>
        <dbReference type="ARBA" id="ARBA00022833"/>
    </source>
</evidence>
<keyword evidence="5 7" id="KW-0862">Zinc</keyword>
<comment type="cofactor">
    <cofactor evidence="7 9">
        <name>Zn(2+)</name>
        <dbReference type="ChEBI" id="CHEBI:29105"/>
    </cofactor>
    <text evidence="7 9">Binds 1 zinc ion per subunit.</text>
</comment>
<feature type="region of interest" description="Disordered" evidence="10">
    <location>
        <begin position="605"/>
        <end position="625"/>
    </location>
</feature>
<dbReference type="Pfam" id="PF01433">
    <property type="entry name" value="Peptidase_M1"/>
    <property type="match status" value="2"/>
</dbReference>
<evidence type="ECO:0000256" key="4">
    <source>
        <dbReference type="ARBA" id="ARBA00022801"/>
    </source>
</evidence>
<dbReference type="GO" id="GO:0070006">
    <property type="term" value="F:metalloaminopeptidase activity"/>
    <property type="evidence" value="ECO:0007669"/>
    <property type="project" value="TreeGrafter"/>
</dbReference>
<evidence type="ECO:0000259" key="13">
    <source>
        <dbReference type="Pfam" id="PF17900"/>
    </source>
</evidence>
<evidence type="ECO:0000313" key="15">
    <source>
        <dbReference type="WBParaSite" id="jg7624"/>
    </source>
</evidence>
<dbReference type="PRINTS" id="PR00756">
    <property type="entry name" value="ALADIPTASE"/>
</dbReference>
<dbReference type="CDD" id="cd09601">
    <property type="entry name" value="M1_APN-Q_like"/>
    <property type="match status" value="1"/>
</dbReference>
<keyword evidence="2 9" id="KW-0645">Protease</keyword>
<reference evidence="15" key="1">
    <citation type="submission" date="2022-11" db="UniProtKB">
        <authorList>
            <consortium name="WormBaseParasite"/>
        </authorList>
    </citation>
    <scope>IDENTIFICATION</scope>
</reference>
<keyword evidence="9" id="KW-1133">Transmembrane helix</keyword>
<dbReference type="InterPro" id="IPR024571">
    <property type="entry name" value="ERAP1-like_C_dom"/>
</dbReference>
<protein>
    <recommendedName>
        <fullName evidence="9">Aminopeptidase</fullName>
        <ecNumber evidence="9">3.4.11.-</ecNumber>
    </recommendedName>
</protein>
<dbReference type="InterPro" id="IPR050344">
    <property type="entry name" value="Peptidase_M1_aminopeptidases"/>
</dbReference>
<feature type="domain" description="Aminopeptidase N-like N-terminal" evidence="13">
    <location>
        <begin position="142"/>
        <end position="341"/>
    </location>
</feature>
<dbReference type="GO" id="GO:0006508">
    <property type="term" value="P:proteolysis"/>
    <property type="evidence" value="ECO:0007669"/>
    <property type="project" value="UniProtKB-KW"/>
</dbReference>
<keyword evidence="14" id="KW-1185">Reference proteome</keyword>
<dbReference type="Gene3D" id="3.30.2010.30">
    <property type="match status" value="1"/>
</dbReference>
<feature type="compositionally biased region" description="Polar residues" evidence="10">
    <location>
        <begin position="612"/>
        <end position="625"/>
    </location>
</feature>
<keyword evidence="3 7" id="KW-0479">Metal-binding</keyword>
<feature type="transmembrane region" description="Helical" evidence="9">
    <location>
        <begin position="80"/>
        <end position="102"/>
    </location>
</feature>
<dbReference type="SUPFAM" id="SSF63737">
    <property type="entry name" value="Leukotriene A4 hydrolase N-terminal domain"/>
    <property type="match status" value="1"/>
</dbReference>
<evidence type="ECO:0000256" key="2">
    <source>
        <dbReference type="ARBA" id="ARBA00022670"/>
    </source>
</evidence>
<dbReference type="Gene3D" id="1.10.390.10">
    <property type="entry name" value="Neutral Protease Domain 2"/>
    <property type="match status" value="1"/>
</dbReference>
<evidence type="ECO:0000313" key="14">
    <source>
        <dbReference type="Proteomes" id="UP000887574"/>
    </source>
</evidence>
<dbReference type="GO" id="GO:0005615">
    <property type="term" value="C:extracellular space"/>
    <property type="evidence" value="ECO:0007669"/>
    <property type="project" value="TreeGrafter"/>
</dbReference>
<keyword evidence="4 9" id="KW-0378">Hydrolase</keyword>
<dbReference type="Gene3D" id="2.60.40.1730">
    <property type="entry name" value="tricorn interacting facor f3 domain"/>
    <property type="match status" value="1"/>
</dbReference>
<dbReference type="Pfam" id="PF17900">
    <property type="entry name" value="Peptidase_M1_N"/>
    <property type="match status" value="1"/>
</dbReference>
<dbReference type="PANTHER" id="PTHR11533:SF301">
    <property type="entry name" value="AMINOPEPTIDASE"/>
    <property type="match status" value="1"/>
</dbReference>
<accession>A0A915EPQ2</accession>
<dbReference type="Proteomes" id="UP000887574">
    <property type="component" value="Unplaced"/>
</dbReference>
<dbReference type="PANTHER" id="PTHR11533">
    <property type="entry name" value="PROTEASE M1 ZINC METALLOPROTEASE"/>
    <property type="match status" value="1"/>
</dbReference>
<dbReference type="InterPro" id="IPR001930">
    <property type="entry name" value="Peptidase_M1"/>
</dbReference>
<proteinExistence type="inferred from homology"/>
<dbReference type="GO" id="GO:0016020">
    <property type="term" value="C:membrane"/>
    <property type="evidence" value="ECO:0007669"/>
    <property type="project" value="TreeGrafter"/>
</dbReference>
<dbReference type="AlphaFoldDB" id="A0A915EPQ2"/>
<evidence type="ECO:0000256" key="6">
    <source>
        <dbReference type="ARBA" id="ARBA00023049"/>
    </source>
</evidence>
<evidence type="ECO:0000259" key="11">
    <source>
        <dbReference type="Pfam" id="PF01433"/>
    </source>
</evidence>